<evidence type="ECO:0000313" key="2">
    <source>
        <dbReference type="EMBL" id="MDP5134957.1"/>
    </source>
</evidence>
<dbReference type="Proteomes" id="UP001231109">
    <property type="component" value="Unassembled WGS sequence"/>
</dbReference>
<dbReference type="Pfam" id="PF13477">
    <property type="entry name" value="Glyco_trans_4_2"/>
    <property type="match status" value="1"/>
</dbReference>
<feature type="domain" description="Glycosyltransferase subfamily 4-like N-terminal" evidence="1">
    <location>
        <begin position="61"/>
        <end position="151"/>
    </location>
</feature>
<dbReference type="InterPro" id="IPR028098">
    <property type="entry name" value="Glyco_trans_4-like_N"/>
</dbReference>
<dbReference type="RefSeq" id="WP_305973768.1">
    <property type="nucleotide sequence ID" value="NZ_JAPJDZ010000004.1"/>
</dbReference>
<proteinExistence type="predicted"/>
<gene>
    <name evidence="2" type="ORF">ORJ04_03225</name>
</gene>
<dbReference type="EMBL" id="JAPJDZ010000004">
    <property type="protein sequence ID" value="MDP5134957.1"/>
    <property type="molecule type" value="Genomic_DNA"/>
</dbReference>
<dbReference type="CDD" id="cd03808">
    <property type="entry name" value="GT4_CapM-like"/>
    <property type="match status" value="1"/>
</dbReference>
<dbReference type="Gene3D" id="3.40.50.2000">
    <property type="entry name" value="Glycogen Phosphorylase B"/>
    <property type="match status" value="2"/>
</dbReference>
<dbReference type="PANTHER" id="PTHR12526:SF638">
    <property type="entry name" value="SPORE COAT PROTEIN SA"/>
    <property type="match status" value="1"/>
</dbReference>
<accession>A0ABT9HV02</accession>
<name>A0ABT9HV02_9GAMM</name>
<sequence>MNKKHNIAMVGTLVNALLDFRADLIIDMVAKGHTVYAFACDFDTHSEQRVRSWGAIPVPYKISRSSLNPLSDLAVTYRLFRLFRQLKIDVSFCYFVKPVIYGNLAAVLAGVTQRAVKIEGLGWVFTDPPTGVTLKLKILRLIQLSLYRITLPLAHTVFLLNPDDRRDLVDKYGIKIKNLVQLDGIGVNLTHFSCCSYPQTLRFVFVGRLLKEKGIGYFLCAATALKQKYPDVEFIVLGAPDSAPGSISKEQLTSMVECGTLLYPGRVSNVADWLQNCSVFVLPSYYREGVPRSTMEAMAMGRPVITTNVAGCKETVIHGQNGFLVEPHDVESLISAMETFVLQPELVQRMGLKSRQLAQTRFDVIKVNQIILTALCLDKDT</sequence>
<evidence type="ECO:0000313" key="3">
    <source>
        <dbReference type="Proteomes" id="UP001231109"/>
    </source>
</evidence>
<dbReference type="PANTHER" id="PTHR12526">
    <property type="entry name" value="GLYCOSYLTRANSFERASE"/>
    <property type="match status" value="1"/>
</dbReference>
<keyword evidence="3" id="KW-1185">Reference proteome</keyword>
<organism evidence="2 3">
    <name type="scientific">Rheinheimera baltica</name>
    <dbReference type="NCBI Taxonomy" id="67576"/>
    <lineage>
        <taxon>Bacteria</taxon>
        <taxon>Pseudomonadati</taxon>
        <taxon>Pseudomonadota</taxon>
        <taxon>Gammaproteobacteria</taxon>
        <taxon>Chromatiales</taxon>
        <taxon>Chromatiaceae</taxon>
        <taxon>Rheinheimera</taxon>
    </lineage>
</organism>
<dbReference type="Pfam" id="PF13692">
    <property type="entry name" value="Glyco_trans_1_4"/>
    <property type="match status" value="1"/>
</dbReference>
<evidence type="ECO:0000259" key="1">
    <source>
        <dbReference type="Pfam" id="PF13477"/>
    </source>
</evidence>
<protein>
    <submittedName>
        <fullName evidence="2">Glycosyltransferase family 4 protein</fullName>
    </submittedName>
</protein>
<reference evidence="2 3" key="1">
    <citation type="submission" date="2022-11" db="EMBL/GenBank/DDBJ databases">
        <title>Viruses from the air-sea interface of a natural surface slick.</title>
        <authorList>
            <person name="Rahlff J."/>
            <person name="Holmfeldt K."/>
        </authorList>
    </citation>
    <scope>NUCLEOTIDE SEQUENCE [LARGE SCALE GENOMIC DNA]</scope>
    <source>
        <strain evidence="2 3">SMS4</strain>
    </source>
</reference>
<comment type="caution">
    <text evidence="2">The sequence shown here is derived from an EMBL/GenBank/DDBJ whole genome shotgun (WGS) entry which is preliminary data.</text>
</comment>
<dbReference type="SUPFAM" id="SSF53756">
    <property type="entry name" value="UDP-Glycosyltransferase/glycogen phosphorylase"/>
    <property type="match status" value="1"/>
</dbReference>